<accession>A0A0G1W026</accession>
<keyword evidence="1" id="KW-1133">Transmembrane helix</keyword>
<comment type="caution">
    <text evidence="2">The sequence shown here is derived from an EMBL/GenBank/DDBJ whole genome shotgun (WGS) entry which is preliminary data.</text>
</comment>
<protein>
    <submittedName>
        <fullName evidence="2">Uncharacterized protein</fullName>
    </submittedName>
</protein>
<proteinExistence type="predicted"/>
<evidence type="ECO:0000313" key="2">
    <source>
        <dbReference type="EMBL" id="KKU75645.1"/>
    </source>
</evidence>
<name>A0A0G1W026_9BACT</name>
<sequence length="109" mass="12059">MSLLDLLTPKVAYASFDDFLSKVNSEIINPLILFLFALAVVFFLWGMLEFILNQQSEEAKTTGKSHMVWGVVGIAIMLGVWTILNIVLNTLNIPKSEIDPEAGEVHLGP</sequence>
<reference evidence="2 3" key="1">
    <citation type="journal article" date="2015" name="Nature">
        <title>rRNA introns, odd ribosomes, and small enigmatic genomes across a large radiation of phyla.</title>
        <authorList>
            <person name="Brown C.T."/>
            <person name="Hug L.A."/>
            <person name="Thomas B.C."/>
            <person name="Sharon I."/>
            <person name="Castelle C.J."/>
            <person name="Singh A."/>
            <person name="Wilkins M.J."/>
            <person name="Williams K.H."/>
            <person name="Banfield J.F."/>
        </authorList>
    </citation>
    <scope>NUCLEOTIDE SEQUENCE [LARGE SCALE GENOMIC DNA]</scope>
</reference>
<keyword evidence="1" id="KW-0812">Transmembrane</keyword>
<dbReference type="Pfam" id="PF18895">
    <property type="entry name" value="T4SS_pilin"/>
    <property type="match status" value="1"/>
</dbReference>
<feature type="transmembrane region" description="Helical" evidence="1">
    <location>
        <begin position="68"/>
        <end position="88"/>
    </location>
</feature>
<dbReference type="AlphaFoldDB" id="A0A0G1W026"/>
<keyword evidence="1" id="KW-0472">Membrane</keyword>
<evidence type="ECO:0000256" key="1">
    <source>
        <dbReference type="SAM" id="Phobius"/>
    </source>
</evidence>
<gene>
    <name evidence="2" type="ORF">UY01_C0007G0023</name>
</gene>
<dbReference type="EMBL" id="LCOJ01000007">
    <property type="protein sequence ID" value="KKU75645.1"/>
    <property type="molecule type" value="Genomic_DNA"/>
</dbReference>
<evidence type="ECO:0000313" key="3">
    <source>
        <dbReference type="Proteomes" id="UP000034879"/>
    </source>
</evidence>
<dbReference type="Proteomes" id="UP000034879">
    <property type="component" value="Unassembled WGS sequence"/>
</dbReference>
<dbReference type="InterPro" id="IPR043993">
    <property type="entry name" value="T4SS_pilin"/>
</dbReference>
<organism evidence="2 3">
    <name type="scientific">Candidatus Nomurabacteria bacterium GW2011_GWB1_47_6</name>
    <dbReference type="NCBI Taxonomy" id="1618749"/>
    <lineage>
        <taxon>Bacteria</taxon>
        <taxon>Candidatus Nomuraibacteriota</taxon>
    </lineage>
</organism>
<feature type="transmembrane region" description="Helical" evidence="1">
    <location>
        <begin position="27"/>
        <end position="48"/>
    </location>
</feature>